<dbReference type="EMBL" id="KN837469">
    <property type="protein sequence ID" value="KIJ24640.1"/>
    <property type="molecule type" value="Genomic_DNA"/>
</dbReference>
<keyword evidence="3" id="KW-1185">Reference proteome</keyword>
<evidence type="ECO:0000256" key="1">
    <source>
        <dbReference type="SAM" id="MobiDB-lite"/>
    </source>
</evidence>
<reference evidence="2 3" key="1">
    <citation type="submission" date="2014-06" db="EMBL/GenBank/DDBJ databases">
        <title>Evolutionary Origins and Diversification of the Mycorrhizal Mutualists.</title>
        <authorList>
            <consortium name="DOE Joint Genome Institute"/>
            <consortium name="Mycorrhizal Genomics Consortium"/>
            <person name="Kohler A."/>
            <person name="Kuo A."/>
            <person name="Nagy L.G."/>
            <person name="Floudas D."/>
            <person name="Copeland A."/>
            <person name="Barry K.W."/>
            <person name="Cichocki N."/>
            <person name="Veneault-Fourrey C."/>
            <person name="LaButti K."/>
            <person name="Lindquist E.A."/>
            <person name="Lipzen A."/>
            <person name="Lundell T."/>
            <person name="Morin E."/>
            <person name="Murat C."/>
            <person name="Riley R."/>
            <person name="Ohm R."/>
            <person name="Sun H."/>
            <person name="Tunlid A."/>
            <person name="Henrissat B."/>
            <person name="Grigoriev I.V."/>
            <person name="Hibbett D.S."/>
            <person name="Martin F."/>
        </authorList>
    </citation>
    <scope>NUCLEOTIDE SEQUENCE [LARGE SCALE GENOMIC DNA]</scope>
    <source>
        <strain evidence="2 3">SS14</strain>
    </source>
</reference>
<dbReference type="HOGENOM" id="CLU_2777565_0_0_1"/>
<evidence type="ECO:0000313" key="2">
    <source>
        <dbReference type="EMBL" id="KIJ24640.1"/>
    </source>
</evidence>
<accession>A0A0C9UHE6</accession>
<feature type="region of interest" description="Disordered" evidence="1">
    <location>
        <begin position="1"/>
        <end position="26"/>
    </location>
</feature>
<proteinExistence type="predicted"/>
<sequence>MCYSKEGQASYHSCEHVPEDHGPPETPHMFLKLVEDPRWLSLRRTIRDLAIIFRLPFLPESDTSENLQA</sequence>
<evidence type="ECO:0000313" key="3">
    <source>
        <dbReference type="Proteomes" id="UP000054279"/>
    </source>
</evidence>
<dbReference type="AlphaFoldDB" id="A0A0C9UHE6"/>
<gene>
    <name evidence="2" type="ORF">M422DRAFT_274518</name>
</gene>
<organism evidence="2 3">
    <name type="scientific">Sphaerobolus stellatus (strain SS14)</name>
    <dbReference type="NCBI Taxonomy" id="990650"/>
    <lineage>
        <taxon>Eukaryota</taxon>
        <taxon>Fungi</taxon>
        <taxon>Dikarya</taxon>
        <taxon>Basidiomycota</taxon>
        <taxon>Agaricomycotina</taxon>
        <taxon>Agaricomycetes</taxon>
        <taxon>Phallomycetidae</taxon>
        <taxon>Geastrales</taxon>
        <taxon>Sphaerobolaceae</taxon>
        <taxon>Sphaerobolus</taxon>
    </lineage>
</organism>
<feature type="compositionally biased region" description="Basic and acidic residues" evidence="1">
    <location>
        <begin position="13"/>
        <end position="23"/>
    </location>
</feature>
<name>A0A0C9UHE6_SPHS4</name>
<dbReference type="Proteomes" id="UP000054279">
    <property type="component" value="Unassembled WGS sequence"/>
</dbReference>
<protein>
    <submittedName>
        <fullName evidence="2">Uncharacterized protein</fullName>
    </submittedName>
</protein>